<comment type="catalytic activity">
    <reaction evidence="7">
        <text>L-threonyl-[protein] + ATP = O-phospho-L-threonyl-[protein] + ADP + H(+)</text>
        <dbReference type="Rhea" id="RHEA:46608"/>
        <dbReference type="Rhea" id="RHEA-COMP:11060"/>
        <dbReference type="Rhea" id="RHEA-COMP:11605"/>
        <dbReference type="ChEBI" id="CHEBI:15378"/>
        <dbReference type="ChEBI" id="CHEBI:30013"/>
        <dbReference type="ChEBI" id="CHEBI:30616"/>
        <dbReference type="ChEBI" id="CHEBI:61977"/>
        <dbReference type="ChEBI" id="CHEBI:456216"/>
        <dbReference type="EC" id="2.7.11.1"/>
    </reaction>
</comment>
<dbReference type="PROSITE" id="PS50088">
    <property type="entry name" value="ANK_REPEAT"/>
    <property type="match status" value="1"/>
</dbReference>
<dbReference type="AlphaFoldDB" id="F0ZX48"/>
<sequence length="841" mass="95846">MNDITLKNNNLLVISLLYLKDYLKENDLYVILSLNKSYYNSFKNIYNNNNYYNNGDSFYKSLYNNYLNLYLKIFKSLSIKTINNNNWWEIVVSSNNNSSNKQIQSIKENFEQFTLLKSNFNTITEKYNFLLQCKFNLHRYLDNNESYISIVRNEKISTLERVICFSIIFQQDQFLYFLIKIIVTIYNINVNSNNNNNSNNFNNNNNINTNNLNSSTSNRISINQNNLLLLQFNQSLPTLNEFLVLNKCIEFKSLNWLNNLKIYPIYFTIAKGNVNLLKFLLNILNGIYSNINTLKLPNTNRSPLFYATTREMTLLLLQLGCKINDVDYKGMLPIHFHSLNGHIDVVKCLIDDSTINAQDSTQNTPLHLSALCGHLSLIKTLLSNGARINIENSQGRLPIHNACMNAGGNSELIKFFIDLYSKMTVRTGLKTSGGSLNQVTILIPDKEKNTPMDLLVLNNHFSNAIELLKYEGYILNKNEFNLKNARKIGSGAFGDVYLLEWRNKNVAIKRVKIEKILESGKTFNWVRDKFILEVVLMVKLSSFSNFVKLYGTCIEDDELLLILEYCDNSSLFNILNTIGNENVVQSLPAINTLSLNIANGMNYLHSLKPQIIHRDLTSQNILIDKNGVAKIADLGISRFKNELGDKTMTSIGNPRWRAPEVTKGQKYSEKVDVFGFGMILYEMFTRRVPFHEHEQVQASFKIASGERPTLPSSVDSRWINLIQLCWDQNPNNRPSFAQILDIIQNLPIAFIPKVLNSIAQPTLVNQNNAVSAKLSLSTSGTLFGGDSDYTVGTYSIGSYDVGYDNDGDNYSESSNINNSNSNSNSNSNNLNNSSNYDEMEE</sequence>
<keyword evidence="3" id="KW-0808">Transferase</keyword>
<name>F0ZX48_DICPU</name>
<dbReference type="InterPro" id="IPR017441">
    <property type="entry name" value="Protein_kinase_ATP_BS"/>
</dbReference>
<evidence type="ECO:0000256" key="6">
    <source>
        <dbReference type="ARBA" id="ARBA00022840"/>
    </source>
</evidence>
<dbReference type="eggNOG" id="KOG0192">
    <property type="taxonomic scope" value="Eukaryota"/>
</dbReference>
<dbReference type="InterPro" id="IPR036770">
    <property type="entry name" value="Ankyrin_rpt-contain_sf"/>
</dbReference>
<dbReference type="InterPro" id="IPR002110">
    <property type="entry name" value="Ankyrin_rpt"/>
</dbReference>
<dbReference type="FunCoup" id="F0ZX48">
    <property type="interactions" value="476"/>
</dbReference>
<evidence type="ECO:0000256" key="4">
    <source>
        <dbReference type="ARBA" id="ARBA00022741"/>
    </source>
</evidence>
<dbReference type="GO" id="GO:0005737">
    <property type="term" value="C:cytoplasm"/>
    <property type="evidence" value="ECO:0000318"/>
    <property type="project" value="GO_Central"/>
</dbReference>
<dbReference type="PROSITE" id="PS00107">
    <property type="entry name" value="PROTEIN_KINASE_ATP"/>
    <property type="match status" value="1"/>
</dbReference>
<keyword evidence="5" id="KW-0418">Kinase</keyword>
<dbReference type="InParanoid" id="F0ZX48"/>
<evidence type="ECO:0000313" key="14">
    <source>
        <dbReference type="Proteomes" id="UP000001064"/>
    </source>
</evidence>
<dbReference type="InterPro" id="IPR000719">
    <property type="entry name" value="Prot_kinase_dom"/>
</dbReference>
<evidence type="ECO:0000313" key="13">
    <source>
        <dbReference type="EMBL" id="EGC31480.1"/>
    </source>
</evidence>
<comment type="similarity">
    <text evidence="1">Belongs to the protein kinase superfamily. TKL Ser/Thr protein kinase family.</text>
</comment>
<dbReference type="Gene3D" id="1.10.510.10">
    <property type="entry name" value="Transferase(Phosphotransferase) domain 1"/>
    <property type="match status" value="1"/>
</dbReference>
<dbReference type="InterPro" id="IPR001245">
    <property type="entry name" value="Ser-Thr/Tyr_kinase_cat_dom"/>
</dbReference>
<dbReference type="RefSeq" id="XP_003291985.1">
    <property type="nucleotide sequence ID" value="XM_003291937.1"/>
</dbReference>
<gene>
    <name evidence="13" type="ORF">DICPUDRAFT_99201</name>
</gene>
<dbReference type="InterPro" id="IPR008266">
    <property type="entry name" value="Tyr_kinase_AS"/>
</dbReference>
<dbReference type="GO" id="GO:0007165">
    <property type="term" value="P:signal transduction"/>
    <property type="evidence" value="ECO:0000318"/>
    <property type="project" value="GO_Central"/>
</dbReference>
<keyword evidence="9" id="KW-0040">ANK repeat</keyword>
<dbReference type="EMBL" id="GL871251">
    <property type="protein sequence ID" value="EGC31480.1"/>
    <property type="molecule type" value="Genomic_DNA"/>
</dbReference>
<evidence type="ECO:0000256" key="11">
    <source>
        <dbReference type="SAM" id="MobiDB-lite"/>
    </source>
</evidence>
<dbReference type="InterPro" id="IPR051681">
    <property type="entry name" value="Ser/Thr_Kinases-Pseudokinases"/>
</dbReference>
<keyword evidence="6 10" id="KW-0067">ATP-binding</keyword>
<feature type="region of interest" description="Disordered" evidence="11">
    <location>
        <begin position="808"/>
        <end position="841"/>
    </location>
</feature>
<dbReference type="GO" id="GO:0004672">
    <property type="term" value="F:protein kinase activity"/>
    <property type="evidence" value="ECO:0000318"/>
    <property type="project" value="GO_Central"/>
</dbReference>
<reference evidence="14" key="1">
    <citation type="journal article" date="2011" name="Genome Biol.">
        <title>Comparative genomics of the social amoebae Dictyostelium discoideum and Dictyostelium purpureum.</title>
        <authorList>
            <consortium name="US DOE Joint Genome Institute (JGI-PGF)"/>
            <person name="Sucgang R."/>
            <person name="Kuo A."/>
            <person name="Tian X."/>
            <person name="Salerno W."/>
            <person name="Parikh A."/>
            <person name="Feasley C.L."/>
            <person name="Dalin E."/>
            <person name="Tu H."/>
            <person name="Huang E."/>
            <person name="Barry K."/>
            <person name="Lindquist E."/>
            <person name="Shapiro H."/>
            <person name="Bruce D."/>
            <person name="Schmutz J."/>
            <person name="Salamov A."/>
            <person name="Fey P."/>
            <person name="Gaudet P."/>
            <person name="Anjard C."/>
            <person name="Babu M.M."/>
            <person name="Basu S."/>
            <person name="Bushmanova Y."/>
            <person name="van der Wel H."/>
            <person name="Katoh-Kurasawa M."/>
            <person name="Dinh C."/>
            <person name="Coutinho P.M."/>
            <person name="Saito T."/>
            <person name="Elias M."/>
            <person name="Schaap P."/>
            <person name="Kay R.R."/>
            <person name="Henrissat B."/>
            <person name="Eichinger L."/>
            <person name="Rivero F."/>
            <person name="Putnam N.H."/>
            <person name="West C.M."/>
            <person name="Loomis W.F."/>
            <person name="Chisholm R.L."/>
            <person name="Shaulsky G."/>
            <person name="Strassmann J.E."/>
            <person name="Queller D.C."/>
            <person name="Kuspa A."/>
            <person name="Grigoriev I.V."/>
        </authorList>
    </citation>
    <scope>NUCLEOTIDE SEQUENCE [LARGE SCALE GENOMIC DNA]</scope>
    <source>
        <strain evidence="14">QSDP1</strain>
    </source>
</reference>
<comment type="catalytic activity">
    <reaction evidence="8">
        <text>L-seryl-[protein] + ATP = O-phospho-L-seryl-[protein] + ADP + H(+)</text>
        <dbReference type="Rhea" id="RHEA:17989"/>
        <dbReference type="Rhea" id="RHEA-COMP:9863"/>
        <dbReference type="Rhea" id="RHEA-COMP:11604"/>
        <dbReference type="ChEBI" id="CHEBI:15378"/>
        <dbReference type="ChEBI" id="CHEBI:29999"/>
        <dbReference type="ChEBI" id="CHEBI:30616"/>
        <dbReference type="ChEBI" id="CHEBI:83421"/>
        <dbReference type="ChEBI" id="CHEBI:456216"/>
        <dbReference type="EC" id="2.7.11.1"/>
    </reaction>
</comment>
<dbReference type="STRING" id="5786.F0ZX48"/>
<accession>F0ZX48</accession>
<evidence type="ECO:0000256" key="10">
    <source>
        <dbReference type="PROSITE-ProRule" id="PRU10141"/>
    </source>
</evidence>
<evidence type="ECO:0000256" key="5">
    <source>
        <dbReference type="ARBA" id="ARBA00022777"/>
    </source>
</evidence>
<dbReference type="Pfam" id="PF07714">
    <property type="entry name" value="PK_Tyr_Ser-Thr"/>
    <property type="match status" value="1"/>
</dbReference>
<dbReference type="Proteomes" id="UP000001064">
    <property type="component" value="Unassembled WGS sequence"/>
</dbReference>
<feature type="binding site" evidence="10">
    <location>
        <position position="509"/>
    </location>
    <ligand>
        <name>ATP</name>
        <dbReference type="ChEBI" id="CHEBI:30616"/>
    </ligand>
</feature>
<dbReference type="SUPFAM" id="SSF48403">
    <property type="entry name" value="Ankyrin repeat"/>
    <property type="match status" value="1"/>
</dbReference>
<keyword evidence="4 10" id="KW-0547">Nucleotide-binding</keyword>
<dbReference type="PANTHER" id="PTHR44329">
    <property type="entry name" value="SERINE/THREONINE-PROTEIN KINASE TNNI3K-RELATED"/>
    <property type="match status" value="1"/>
</dbReference>
<dbReference type="OMA" id="NIANGMN"/>
<feature type="compositionally biased region" description="Low complexity" evidence="11">
    <location>
        <begin position="810"/>
        <end position="835"/>
    </location>
</feature>
<feature type="repeat" description="ANK" evidence="9">
    <location>
        <begin position="361"/>
        <end position="393"/>
    </location>
</feature>
<dbReference type="PANTHER" id="PTHR44329:SF288">
    <property type="entry name" value="MITOGEN-ACTIVATED PROTEIN KINASE KINASE KINASE 20"/>
    <property type="match status" value="1"/>
</dbReference>
<evidence type="ECO:0000256" key="9">
    <source>
        <dbReference type="PROSITE-ProRule" id="PRU00023"/>
    </source>
</evidence>
<evidence type="ECO:0000259" key="12">
    <source>
        <dbReference type="PROSITE" id="PS50011"/>
    </source>
</evidence>
<dbReference type="GO" id="GO:0005524">
    <property type="term" value="F:ATP binding"/>
    <property type="evidence" value="ECO:0007669"/>
    <property type="project" value="UniProtKB-UniRule"/>
</dbReference>
<dbReference type="SUPFAM" id="SSF56112">
    <property type="entry name" value="Protein kinase-like (PK-like)"/>
    <property type="match status" value="1"/>
</dbReference>
<evidence type="ECO:0000256" key="2">
    <source>
        <dbReference type="ARBA" id="ARBA00012513"/>
    </source>
</evidence>
<organism evidence="13 14">
    <name type="scientific">Dictyostelium purpureum</name>
    <name type="common">Slime mold</name>
    <dbReference type="NCBI Taxonomy" id="5786"/>
    <lineage>
        <taxon>Eukaryota</taxon>
        <taxon>Amoebozoa</taxon>
        <taxon>Evosea</taxon>
        <taxon>Eumycetozoa</taxon>
        <taxon>Dictyostelia</taxon>
        <taxon>Dictyosteliales</taxon>
        <taxon>Dictyosteliaceae</taxon>
        <taxon>Dictyostelium</taxon>
    </lineage>
</organism>
<evidence type="ECO:0000256" key="3">
    <source>
        <dbReference type="ARBA" id="ARBA00022679"/>
    </source>
</evidence>
<dbReference type="SMART" id="SM00248">
    <property type="entry name" value="ANK"/>
    <property type="match status" value="6"/>
</dbReference>
<dbReference type="VEuPathDB" id="AmoebaDB:DICPUDRAFT_99201"/>
<dbReference type="EC" id="2.7.11.1" evidence="2"/>
<evidence type="ECO:0000256" key="8">
    <source>
        <dbReference type="ARBA" id="ARBA00048679"/>
    </source>
</evidence>
<proteinExistence type="inferred from homology"/>
<keyword evidence="14" id="KW-1185">Reference proteome</keyword>
<dbReference type="PROSITE" id="PS50297">
    <property type="entry name" value="ANK_REP_REGION"/>
    <property type="match status" value="1"/>
</dbReference>
<dbReference type="Gene3D" id="1.25.40.20">
    <property type="entry name" value="Ankyrin repeat-containing domain"/>
    <property type="match status" value="1"/>
</dbReference>
<feature type="domain" description="Protein kinase" evidence="12">
    <location>
        <begin position="482"/>
        <end position="751"/>
    </location>
</feature>
<dbReference type="CDD" id="cd13999">
    <property type="entry name" value="STKc_MAP3K-like"/>
    <property type="match status" value="1"/>
</dbReference>
<evidence type="ECO:0000256" key="1">
    <source>
        <dbReference type="ARBA" id="ARBA00005843"/>
    </source>
</evidence>
<dbReference type="InterPro" id="IPR011009">
    <property type="entry name" value="Kinase-like_dom_sf"/>
</dbReference>
<dbReference type="GO" id="GO:0004674">
    <property type="term" value="F:protein serine/threonine kinase activity"/>
    <property type="evidence" value="ECO:0007669"/>
    <property type="project" value="UniProtKB-EC"/>
</dbReference>
<dbReference type="GeneID" id="10505744"/>
<evidence type="ECO:0000256" key="7">
    <source>
        <dbReference type="ARBA" id="ARBA00047899"/>
    </source>
</evidence>
<dbReference type="Pfam" id="PF12796">
    <property type="entry name" value="Ank_2"/>
    <property type="match status" value="1"/>
</dbReference>
<protein>
    <recommendedName>
        <fullName evidence="2">non-specific serine/threonine protein kinase</fullName>
        <ecNumber evidence="2">2.7.11.1</ecNumber>
    </recommendedName>
</protein>
<dbReference type="OrthoDB" id="4062651at2759"/>
<dbReference type="PROSITE" id="PS00109">
    <property type="entry name" value="PROTEIN_KINASE_TYR"/>
    <property type="match status" value="1"/>
</dbReference>
<dbReference type="KEGG" id="dpp:DICPUDRAFT_99201"/>
<dbReference type="PROSITE" id="PS50011">
    <property type="entry name" value="PROTEIN_KINASE_DOM"/>
    <property type="match status" value="1"/>
</dbReference>